<keyword evidence="1" id="KW-0732">Signal</keyword>
<name>A0A0G0LCG8_9BACT</name>
<accession>A0A0G0LCG8</accession>
<proteinExistence type="predicted"/>
<dbReference type="AlphaFoldDB" id="A0A0G0LCG8"/>
<evidence type="ECO:0008006" key="4">
    <source>
        <dbReference type="Google" id="ProtNLM"/>
    </source>
</evidence>
<dbReference type="Proteomes" id="UP000034231">
    <property type="component" value="Unassembled WGS sequence"/>
</dbReference>
<evidence type="ECO:0000313" key="3">
    <source>
        <dbReference type="Proteomes" id="UP000034231"/>
    </source>
</evidence>
<gene>
    <name evidence="2" type="ORF">US68_C0006G0021</name>
</gene>
<evidence type="ECO:0000313" key="2">
    <source>
        <dbReference type="EMBL" id="KKQ50341.1"/>
    </source>
</evidence>
<dbReference type="EMBL" id="LBTX01000006">
    <property type="protein sequence ID" value="KKQ50341.1"/>
    <property type="molecule type" value="Genomic_DNA"/>
</dbReference>
<feature type="signal peptide" evidence="1">
    <location>
        <begin position="1"/>
        <end position="20"/>
    </location>
</feature>
<comment type="caution">
    <text evidence="2">The sequence shown here is derived from an EMBL/GenBank/DDBJ whole genome shotgun (WGS) entry which is preliminary data.</text>
</comment>
<sequence>MKQKFFLFILAFCLSFIFFAKDSRAACWHCSGYYCVNSGTFDCGSCSKDSDCYKDCPAYRTCDAGACITNSGYRTTPSATCKTSTCSTSANCYTPSNTPAPTAVPTPCLKTCSYKYCSGSSCLSGGSTILCSQTCPASTCTDNASCSCSPGCWDCATGCCNSPDCYGGSSCKTCPTSAPVPTLVPTITPGGPTPACDLSNNNFCNVPFPDCYYSCLPCAATDIGLHVVRQKTTQCYDTCSPLANKCYDSTPLTYDAPLQCGYCDDIAYPTGCQPYTCYPAPDPVCPGFYPATTCTSSGGIGNCDNCGGMDCGYCPGVGVLPTPTPLPGGVTVSCNCSDYFSTALTVCDSTTFLCPGSNPAIYCYGLAGCNIPILGNVVIDNADSVAVTADASNRNHICEDTFVGASLPRRVIVEANVSDGDGYADISTVQLRWNGTIYNMSFVSGSINSATYRAVIDFSGAQNSGGTYAWEFNMVDADGNTSGWEDSIRSFKAWDCLVPVSGILYDGSAGQACNNTGFTTIIINATGFREMLYSNSLGVNDVAFVVSPPANYGSASLTWGQTYLPLINGGDVSNLNGDLTATGRFTRIIDEGVGTTSCPVNSQFNIGTYVSAYGLTPRAKVDMSFIRDQEAWFQVGGAGVKAKMDIDSGVPATMLPLSSRALSVSGINANNGLISYGGNFSNINGFNDSSAYGSPNNWYVNVNTNNLSNYSYQYFYNTFYVNGGIGVTGTSWNDHPSEGVYFVNGDMIVNSDFALASGKTLIVIVRGKISIGSNVNQVDGIFIADGNSSDSVGIEVGGTSDTQLLINGSLYSRKAIRLYRSFTDKIVNNTVPAVVIKYNPNLLFNMPGSLMRVLSGWREE</sequence>
<evidence type="ECO:0000256" key="1">
    <source>
        <dbReference type="SAM" id="SignalP"/>
    </source>
</evidence>
<protein>
    <recommendedName>
        <fullName evidence="4">TNFR-Cys domain-containing protein</fullName>
    </recommendedName>
</protein>
<organism evidence="2 3">
    <name type="scientific">Candidatus Shapirobacteria bacterium GW2011_GWE1_38_10</name>
    <dbReference type="NCBI Taxonomy" id="1618488"/>
    <lineage>
        <taxon>Bacteria</taxon>
        <taxon>Candidatus Shapironibacteriota</taxon>
    </lineage>
</organism>
<feature type="chain" id="PRO_5002533262" description="TNFR-Cys domain-containing protein" evidence="1">
    <location>
        <begin position="21"/>
        <end position="860"/>
    </location>
</feature>
<reference evidence="2 3" key="1">
    <citation type="journal article" date="2015" name="Nature">
        <title>rRNA introns, odd ribosomes, and small enigmatic genomes across a large radiation of phyla.</title>
        <authorList>
            <person name="Brown C.T."/>
            <person name="Hug L.A."/>
            <person name="Thomas B.C."/>
            <person name="Sharon I."/>
            <person name="Castelle C.J."/>
            <person name="Singh A."/>
            <person name="Wilkins M.J."/>
            <person name="Williams K.H."/>
            <person name="Banfield J.F."/>
        </authorList>
    </citation>
    <scope>NUCLEOTIDE SEQUENCE [LARGE SCALE GENOMIC DNA]</scope>
</reference>